<dbReference type="GO" id="GO:0051276">
    <property type="term" value="P:chromosome organization"/>
    <property type="evidence" value="ECO:0007669"/>
    <property type="project" value="InterPro"/>
</dbReference>
<dbReference type="Gene3D" id="3.30.70.1620">
    <property type="match status" value="1"/>
</dbReference>
<dbReference type="GO" id="GO:0005524">
    <property type="term" value="F:ATP binding"/>
    <property type="evidence" value="ECO:0007669"/>
    <property type="project" value="InterPro"/>
</dbReference>
<dbReference type="GO" id="GO:0005694">
    <property type="term" value="C:chromosome"/>
    <property type="evidence" value="ECO:0007669"/>
    <property type="project" value="InterPro"/>
</dbReference>
<feature type="non-terminal residue" evidence="2">
    <location>
        <position position="496"/>
    </location>
</feature>
<dbReference type="Gene3D" id="1.20.1060.20">
    <property type="match status" value="1"/>
</dbReference>
<sequence length="496" mass="54923">ELQEQYYTTLWQHHTGEATQLASAIEELTVSLTAGQAQLQTIQVELASLAQASSRQQVFAQLQQQYQEIVTKKNGLERERAVLQGKLQTEYAKSGNHQVGWLESKVTSLQGEQAQLAHTIEDIETSITAYKKETHQKEQEIDEATFTRTSLRGTVAAQESALMQMKSEQSAFHITGFRAVQAVLGARRQLPGVHGVVAELGDVGSAHVLALDVAAGGRLASIVVDTEDTAREGIAYLREGKFGVATFLPLTKIRSTHTPDVVHDILGRNGVIGLARELVQFDPQFEHIFSFVFGSTIVVEDFDTAKAIGIGKVRMVTLEGDLFETSGAVKGGHRHVRQHGISFSSGEGSYKVKEQTEEQEKEITENKQALLSLEQEHEARVIALRNTFTALQTAEQKLGLYVEKKQDIDTELASLERELAMQTMSPEQLGDVMKDIAASKSTLDQDIVLIEKEIAAVGEKIAQFNDEEEKKKQRVFALQETMQAQQQEVNTLVERK</sequence>
<dbReference type="PANTHER" id="PTHR43977">
    <property type="entry name" value="STRUCTURAL MAINTENANCE OF CHROMOSOMES PROTEIN 3"/>
    <property type="match status" value="1"/>
</dbReference>
<comment type="caution">
    <text evidence="2">The sequence shown here is derived from an EMBL/GenBank/DDBJ whole genome shotgun (WGS) entry which is preliminary data.</text>
</comment>
<proteinExistence type="predicted"/>
<accession>A0A2M6W040</accession>
<name>A0A2M6W040_9BACT</name>
<evidence type="ECO:0000313" key="3">
    <source>
        <dbReference type="Proteomes" id="UP000229362"/>
    </source>
</evidence>
<dbReference type="SUPFAM" id="SSF75553">
    <property type="entry name" value="Smc hinge domain"/>
    <property type="match status" value="1"/>
</dbReference>
<dbReference type="AlphaFoldDB" id="A0A2M6W040"/>
<evidence type="ECO:0000313" key="2">
    <source>
        <dbReference type="EMBL" id="PIT86174.1"/>
    </source>
</evidence>
<dbReference type="SMART" id="SM00968">
    <property type="entry name" value="SMC_hinge"/>
    <property type="match status" value="1"/>
</dbReference>
<gene>
    <name evidence="2" type="ORF">COU33_04630</name>
</gene>
<dbReference type="Proteomes" id="UP000229362">
    <property type="component" value="Unassembled WGS sequence"/>
</dbReference>
<dbReference type="Pfam" id="PF06470">
    <property type="entry name" value="SMC_hinge"/>
    <property type="match status" value="1"/>
</dbReference>
<dbReference type="InterPro" id="IPR036277">
    <property type="entry name" value="SMC_hinge_sf"/>
</dbReference>
<organism evidence="2 3">
    <name type="scientific">Candidatus Magasanikbacteria bacterium CG10_big_fil_rev_8_21_14_0_10_43_6</name>
    <dbReference type="NCBI Taxonomy" id="1974650"/>
    <lineage>
        <taxon>Bacteria</taxon>
        <taxon>Candidatus Magasanikiibacteriota</taxon>
    </lineage>
</organism>
<reference evidence="3" key="1">
    <citation type="submission" date="2017-09" db="EMBL/GenBank/DDBJ databases">
        <title>Depth-based differentiation of microbial function through sediment-hosted aquifers and enrichment of novel symbionts in the deep terrestrial subsurface.</title>
        <authorList>
            <person name="Probst A.J."/>
            <person name="Ladd B."/>
            <person name="Jarett J.K."/>
            <person name="Geller-Mcgrath D.E."/>
            <person name="Sieber C.M.K."/>
            <person name="Emerson J.B."/>
            <person name="Anantharaman K."/>
            <person name="Thomas B.C."/>
            <person name="Malmstrom R."/>
            <person name="Stieglmeier M."/>
            <person name="Klingl A."/>
            <person name="Woyke T."/>
            <person name="Ryan C.M."/>
            <person name="Banfield J.F."/>
        </authorList>
    </citation>
    <scope>NUCLEOTIDE SEQUENCE [LARGE SCALE GENOMIC DNA]</scope>
</reference>
<protein>
    <recommendedName>
        <fullName evidence="1">SMC hinge domain-containing protein</fullName>
    </recommendedName>
</protein>
<dbReference type="InterPro" id="IPR010935">
    <property type="entry name" value="SMC_hinge"/>
</dbReference>
<feature type="domain" description="SMC hinge" evidence="1">
    <location>
        <begin position="191"/>
        <end position="309"/>
    </location>
</feature>
<evidence type="ECO:0000259" key="1">
    <source>
        <dbReference type="SMART" id="SM00968"/>
    </source>
</evidence>
<dbReference type="EMBL" id="PFBZ01000198">
    <property type="protein sequence ID" value="PIT86174.1"/>
    <property type="molecule type" value="Genomic_DNA"/>
</dbReference>
<feature type="non-terminal residue" evidence="2">
    <location>
        <position position="1"/>
    </location>
</feature>